<dbReference type="AlphaFoldDB" id="A0A939T4P8"/>
<keyword evidence="1" id="KW-0472">Membrane</keyword>
<feature type="transmembrane region" description="Helical" evidence="1">
    <location>
        <begin position="32"/>
        <end position="52"/>
    </location>
</feature>
<dbReference type="EMBL" id="JAGEOJ010000008">
    <property type="protein sequence ID" value="MBO2449663.1"/>
    <property type="molecule type" value="Genomic_DNA"/>
</dbReference>
<organism evidence="2 3">
    <name type="scientific">Actinomadura barringtoniae</name>
    <dbReference type="NCBI Taxonomy" id="1427535"/>
    <lineage>
        <taxon>Bacteria</taxon>
        <taxon>Bacillati</taxon>
        <taxon>Actinomycetota</taxon>
        <taxon>Actinomycetes</taxon>
        <taxon>Streptosporangiales</taxon>
        <taxon>Thermomonosporaceae</taxon>
        <taxon>Actinomadura</taxon>
    </lineage>
</organism>
<keyword evidence="1" id="KW-0812">Transmembrane</keyword>
<proteinExistence type="predicted"/>
<accession>A0A939T4P8</accession>
<keyword evidence="3" id="KW-1185">Reference proteome</keyword>
<gene>
    <name evidence="2" type="ORF">J4573_21355</name>
</gene>
<protein>
    <submittedName>
        <fullName evidence="2">Uncharacterized protein</fullName>
    </submittedName>
</protein>
<dbReference type="Proteomes" id="UP000669179">
    <property type="component" value="Unassembled WGS sequence"/>
</dbReference>
<evidence type="ECO:0000313" key="3">
    <source>
        <dbReference type="Proteomes" id="UP000669179"/>
    </source>
</evidence>
<keyword evidence="1" id="KW-1133">Transmembrane helix</keyword>
<dbReference type="RefSeq" id="WP_208257539.1">
    <property type="nucleotide sequence ID" value="NZ_JAGEOJ010000008.1"/>
</dbReference>
<sequence>MAIRDKMRANAAPYLEPGEQIQAVFGAQTTSAYFVLISIWIIIFANAYRVVIVTDKRILVGRSGRMSTTPVKEIIRELPRGTRIGAPTGLWWRNEALGEKLYVHKRYHKDVIEADSLAA</sequence>
<comment type="caution">
    <text evidence="2">The sequence shown here is derived from an EMBL/GenBank/DDBJ whole genome shotgun (WGS) entry which is preliminary data.</text>
</comment>
<evidence type="ECO:0000256" key="1">
    <source>
        <dbReference type="SAM" id="Phobius"/>
    </source>
</evidence>
<evidence type="ECO:0000313" key="2">
    <source>
        <dbReference type="EMBL" id="MBO2449663.1"/>
    </source>
</evidence>
<reference evidence="2" key="1">
    <citation type="submission" date="2021-03" db="EMBL/GenBank/DDBJ databases">
        <authorList>
            <person name="Kanchanasin P."/>
            <person name="Saeng-In P."/>
            <person name="Phongsopitanun W."/>
            <person name="Yuki M."/>
            <person name="Kudo T."/>
            <person name="Ohkuma M."/>
            <person name="Tanasupawat S."/>
        </authorList>
    </citation>
    <scope>NUCLEOTIDE SEQUENCE</scope>
    <source>
        <strain evidence="2">GKU 128</strain>
    </source>
</reference>
<name>A0A939T4P8_9ACTN</name>